<dbReference type="AlphaFoldDB" id="A0AAQ3JNZ6"/>
<name>A0AAQ3JNZ6_9LILI</name>
<gene>
    <name evidence="1" type="ORF">Cni_G01886</name>
</gene>
<proteinExistence type="predicted"/>
<keyword evidence="2" id="KW-1185">Reference proteome</keyword>
<accession>A0AAQ3JNZ6</accession>
<sequence>MSQVLEDTVQADWQQSFTDTFGTYHHFEWAIGTGEGQTDILDFQDVGMHEWKGSSNWT</sequence>
<reference evidence="1 2" key="1">
    <citation type="submission" date="2023-10" db="EMBL/GenBank/DDBJ databases">
        <title>Chromosome-scale genome assembly provides insights into flower coloration mechanisms of Canna indica.</title>
        <authorList>
            <person name="Li C."/>
        </authorList>
    </citation>
    <scope>NUCLEOTIDE SEQUENCE [LARGE SCALE GENOMIC DNA]</scope>
    <source>
        <tissue evidence="1">Flower</tissue>
    </source>
</reference>
<protein>
    <submittedName>
        <fullName evidence="1">Uncharacterized protein</fullName>
    </submittedName>
</protein>
<evidence type="ECO:0000313" key="1">
    <source>
        <dbReference type="EMBL" id="WOK93192.1"/>
    </source>
</evidence>
<dbReference type="PANTHER" id="PTHR16897:SF2">
    <property type="entry name" value="OS03G0226600 PROTEIN"/>
    <property type="match status" value="1"/>
</dbReference>
<dbReference type="PANTHER" id="PTHR16897">
    <property type="entry name" value="OS10G0105400 PROTEIN"/>
    <property type="match status" value="1"/>
</dbReference>
<organism evidence="1 2">
    <name type="scientific">Canna indica</name>
    <name type="common">Indian-shot</name>
    <dbReference type="NCBI Taxonomy" id="4628"/>
    <lineage>
        <taxon>Eukaryota</taxon>
        <taxon>Viridiplantae</taxon>
        <taxon>Streptophyta</taxon>
        <taxon>Embryophyta</taxon>
        <taxon>Tracheophyta</taxon>
        <taxon>Spermatophyta</taxon>
        <taxon>Magnoliopsida</taxon>
        <taxon>Liliopsida</taxon>
        <taxon>Zingiberales</taxon>
        <taxon>Cannaceae</taxon>
        <taxon>Canna</taxon>
    </lineage>
</organism>
<dbReference type="Proteomes" id="UP001327560">
    <property type="component" value="Chromosome 1"/>
</dbReference>
<dbReference type="EMBL" id="CP136890">
    <property type="protein sequence ID" value="WOK93192.1"/>
    <property type="molecule type" value="Genomic_DNA"/>
</dbReference>
<evidence type="ECO:0000313" key="2">
    <source>
        <dbReference type="Proteomes" id="UP001327560"/>
    </source>
</evidence>